<organism evidence="8 9">
    <name type="scientific">Tepidiphilus baoligensis</name>
    <dbReference type="NCBI Taxonomy" id="2698687"/>
    <lineage>
        <taxon>Bacteria</taxon>
        <taxon>Pseudomonadati</taxon>
        <taxon>Pseudomonadota</taxon>
        <taxon>Hydrogenophilia</taxon>
        <taxon>Hydrogenophilales</taxon>
        <taxon>Hydrogenophilaceae</taxon>
        <taxon>Tepidiphilus</taxon>
    </lineage>
</organism>
<proteinExistence type="inferred from homology"/>
<keyword evidence="5" id="KW-0804">Transcription</keyword>
<accession>A0ABX1QM46</accession>
<evidence type="ECO:0000256" key="1">
    <source>
        <dbReference type="ARBA" id="ARBA00009437"/>
    </source>
</evidence>
<sequence>MTLTDLRYLVALAQERHFGRAAERCHVSQPTLSVAIKKLEQHLGVLLCERNPNEVKLTEIGRLVAEQAERVLREAQRVEEIAQAGKDPLVGPLRLGVIFTIGPYLLPRLIPLVHELAPKMPLIIHEDYTSKLAEQLKHGEIDVAILALPFSEPGLVTQPVYDEPFRVLMPAEHPWTQLDRIPAAKLAEENVLLLGAGNCFRDQVLEVCPQCVSNSPLQEALAGSSLETIRYMVASGLGVTVLPSSAADDASRMNPLLAVRPFVAPEPYRRVVLVWRVTYPRHGAIDVLRRAIFAADLPGVRPVGPAPRPLPAQQHGPRPTEVAP</sequence>
<dbReference type="Proteomes" id="UP000669605">
    <property type="component" value="Unassembled WGS sequence"/>
</dbReference>
<name>A0ABX1QM46_9PROT</name>
<dbReference type="SUPFAM" id="SSF46785">
    <property type="entry name" value="Winged helix' DNA-binding domain"/>
    <property type="match status" value="1"/>
</dbReference>
<dbReference type="InterPro" id="IPR036388">
    <property type="entry name" value="WH-like_DNA-bd_sf"/>
</dbReference>
<evidence type="ECO:0000256" key="3">
    <source>
        <dbReference type="ARBA" id="ARBA00023125"/>
    </source>
</evidence>
<dbReference type="Pfam" id="PF03466">
    <property type="entry name" value="LysR_substrate"/>
    <property type="match status" value="1"/>
</dbReference>
<dbReference type="Gene3D" id="1.10.10.10">
    <property type="entry name" value="Winged helix-like DNA-binding domain superfamily/Winged helix DNA-binding domain"/>
    <property type="match status" value="1"/>
</dbReference>
<dbReference type="InterPro" id="IPR005119">
    <property type="entry name" value="LysR_subst-bd"/>
</dbReference>
<feature type="region of interest" description="Disordered" evidence="6">
    <location>
        <begin position="304"/>
        <end position="324"/>
    </location>
</feature>
<keyword evidence="3" id="KW-0238">DNA-binding</keyword>
<dbReference type="Gene3D" id="3.40.190.10">
    <property type="entry name" value="Periplasmic binding protein-like II"/>
    <property type="match status" value="2"/>
</dbReference>
<dbReference type="EMBL" id="JAAAUB010000005">
    <property type="protein sequence ID" value="NMH16504.1"/>
    <property type="molecule type" value="Genomic_DNA"/>
</dbReference>
<evidence type="ECO:0000256" key="4">
    <source>
        <dbReference type="ARBA" id="ARBA00023159"/>
    </source>
</evidence>
<dbReference type="PRINTS" id="PR00039">
    <property type="entry name" value="HTHLYSR"/>
</dbReference>
<dbReference type="Pfam" id="PF00126">
    <property type="entry name" value="HTH_1"/>
    <property type="match status" value="1"/>
</dbReference>
<evidence type="ECO:0000313" key="8">
    <source>
        <dbReference type="EMBL" id="NMH16504.1"/>
    </source>
</evidence>
<dbReference type="SUPFAM" id="SSF53850">
    <property type="entry name" value="Periplasmic binding protein-like II"/>
    <property type="match status" value="1"/>
</dbReference>
<dbReference type="InterPro" id="IPR036390">
    <property type="entry name" value="WH_DNA-bd_sf"/>
</dbReference>
<evidence type="ECO:0000256" key="5">
    <source>
        <dbReference type="ARBA" id="ARBA00023163"/>
    </source>
</evidence>
<keyword evidence="2" id="KW-0805">Transcription regulation</keyword>
<evidence type="ECO:0000256" key="2">
    <source>
        <dbReference type="ARBA" id="ARBA00023015"/>
    </source>
</evidence>
<feature type="domain" description="HTH lysR-type" evidence="7">
    <location>
        <begin position="1"/>
        <end position="58"/>
    </location>
</feature>
<evidence type="ECO:0000313" key="9">
    <source>
        <dbReference type="Proteomes" id="UP000669605"/>
    </source>
</evidence>
<evidence type="ECO:0000256" key="6">
    <source>
        <dbReference type="SAM" id="MobiDB-lite"/>
    </source>
</evidence>
<dbReference type="PANTHER" id="PTHR30346">
    <property type="entry name" value="TRANSCRIPTIONAL DUAL REGULATOR HCAR-RELATED"/>
    <property type="match status" value="1"/>
</dbReference>
<evidence type="ECO:0000259" key="7">
    <source>
        <dbReference type="PROSITE" id="PS50931"/>
    </source>
</evidence>
<keyword evidence="9" id="KW-1185">Reference proteome</keyword>
<dbReference type="PANTHER" id="PTHR30346:SF26">
    <property type="entry name" value="HYDROGEN PEROXIDE-INDUCIBLE GENES ACTIVATOR"/>
    <property type="match status" value="1"/>
</dbReference>
<dbReference type="InterPro" id="IPR000847">
    <property type="entry name" value="LysR_HTH_N"/>
</dbReference>
<comment type="caution">
    <text evidence="8">The sequence shown here is derived from an EMBL/GenBank/DDBJ whole genome shotgun (WGS) entry which is preliminary data.</text>
</comment>
<keyword evidence="4" id="KW-0010">Activator</keyword>
<gene>
    <name evidence="8" type="ORF">GV368_05155</name>
</gene>
<dbReference type="CDD" id="cd08411">
    <property type="entry name" value="PBP2_OxyR"/>
    <property type="match status" value="1"/>
</dbReference>
<reference evidence="8 9" key="1">
    <citation type="journal article" date="2020" name="Curr. Microbiol.">
        <title>Tepidiphilus baoligensis sp. nov., a Novel Bacterium of the Family Hydrogenophilaceae Isolated from an Oil Reservoir.</title>
        <authorList>
            <person name="Zhang X."/>
            <person name="Wang G."/>
            <person name="Ma X."/>
            <person name="Yu J."/>
            <person name="You J."/>
            <person name="Xue Y."/>
            <person name="Ma Y."/>
        </authorList>
    </citation>
    <scope>NUCLEOTIDE SEQUENCE [LARGE SCALE GENOMIC DNA]</scope>
    <source>
        <strain evidence="8 9">B18-69</strain>
    </source>
</reference>
<dbReference type="PROSITE" id="PS50931">
    <property type="entry name" value="HTH_LYSR"/>
    <property type="match status" value="1"/>
</dbReference>
<comment type="similarity">
    <text evidence="1">Belongs to the LysR transcriptional regulatory family.</text>
</comment>
<dbReference type="RefSeq" id="WP_169115741.1">
    <property type="nucleotide sequence ID" value="NZ_JAAAUB010000005.1"/>
</dbReference>
<protein>
    <submittedName>
        <fullName evidence="8">LysR family transcriptional regulator</fullName>
    </submittedName>
</protein>